<reference evidence="1 2" key="1">
    <citation type="submission" date="2024-05" db="EMBL/GenBank/DDBJ databases">
        <title>Haplotype-resolved chromosome-level genome assembly of Huyou (Citrus changshanensis).</title>
        <authorList>
            <person name="Miao C."/>
            <person name="Chen W."/>
            <person name="Wu Y."/>
            <person name="Wang L."/>
            <person name="Zhao S."/>
            <person name="Grierson D."/>
            <person name="Xu C."/>
            <person name="Chen K."/>
        </authorList>
    </citation>
    <scope>NUCLEOTIDE SEQUENCE [LARGE SCALE GENOMIC DNA]</scope>
    <source>
        <strain evidence="1">01-14</strain>
        <tissue evidence="1">Leaf</tissue>
    </source>
</reference>
<evidence type="ECO:0000313" key="1">
    <source>
        <dbReference type="EMBL" id="KAK9175270.1"/>
    </source>
</evidence>
<accession>A0AAP0LKJ4</accession>
<organism evidence="1 2">
    <name type="scientific">Citrus x changshan-huyou</name>
    <dbReference type="NCBI Taxonomy" id="2935761"/>
    <lineage>
        <taxon>Eukaryota</taxon>
        <taxon>Viridiplantae</taxon>
        <taxon>Streptophyta</taxon>
        <taxon>Embryophyta</taxon>
        <taxon>Tracheophyta</taxon>
        <taxon>Spermatophyta</taxon>
        <taxon>Magnoliopsida</taxon>
        <taxon>eudicotyledons</taxon>
        <taxon>Gunneridae</taxon>
        <taxon>Pentapetalae</taxon>
        <taxon>rosids</taxon>
        <taxon>malvids</taxon>
        <taxon>Sapindales</taxon>
        <taxon>Rutaceae</taxon>
        <taxon>Aurantioideae</taxon>
        <taxon>Citrus</taxon>
    </lineage>
</organism>
<keyword evidence="2" id="KW-1185">Reference proteome</keyword>
<comment type="caution">
    <text evidence="1">The sequence shown here is derived from an EMBL/GenBank/DDBJ whole genome shotgun (WGS) entry which is preliminary data.</text>
</comment>
<sequence length="59" mass="6629">METPTLVRMLIKAGGPHTDGNIGLATKTQQLRTIYLVTDFKYIIQKSKSTSCGSKFYIY</sequence>
<protein>
    <submittedName>
        <fullName evidence="1">Uncharacterized protein</fullName>
    </submittedName>
</protein>
<dbReference type="Proteomes" id="UP001428341">
    <property type="component" value="Unassembled WGS sequence"/>
</dbReference>
<proteinExistence type="predicted"/>
<dbReference type="EMBL" id="JBCGBO010000025">
    <property type="protein sequence ID" value="KAK9175270.1"/>
    <property type="molecule type" value="Genomic_DNA"/>
</dbReference>
<name>A0AAP0LKJ4_9ROSI</name>
<dbReference type="AlphaFoldDB" id="A0AAP0LKJ4"/>
<evidence type="ECO:0000313" key="2">
    <source>
        <dbReference type="Proteomes" id="UP001428341"/>
    </source>
</evidence>
<gene>
    <name evidence="1" type="ORF">WN944_027276</name>
</gene>